<dbReference type="STRING" id="342108.amb4327"/>
<dbReference type="AlphaFoldDB" id="Q2VZ44"/>
<dbReference type="PANTHER" id="PTHR30383:SF24">
    <property type="entry name" value="THIOESTERASE 1_PROTEASE 1_LYSOPHOSPHOLIPASE L1"/>
    <property type="match status" value="1"/>
</dbReference>
<dbReference type="Proteomes" id="UP000007058">
    <property type="component" value="Chromosome"/>
</dbReference>
<feature type="region of interest" description="Disordered" evidence="1">
    <location>
        <begin position="75"/>
        <end position="97"/>
    </location>
</feature>
<dbReference type="AntiFam" id="ANF00095">
    <property type="entry name" value="Shadow ORF (opposite ABC transporters)"/>
</dbReference>
<evidence type="ECO:0000313" key="4">
    <source>
        <dbReference type="Proteomes" id="UP000007058"/>
    </source>
</evidence>
<feature type="domain" description="SGNH hydrolase-type esterase" evidence="2">
    <location>
        <begin position="192"/>
        <end position="350"/>
    </location>
</feature>
<dbReference type="EMBL" id="AP007255">
    <property type="protein sequence ID" value="BAE53131.1"/>
    <property type="molecule type" value="Genomic_DNA"/>
</dbReference>
<dbReference type="PANTHER" id="PTHR30383">
    <property type="entry name" value="THIOESTERASE 1/PROTEASE 1/LYSOPHOSPHOLIPASE L1"/>
    <property type="match status" value="1"/>
</dbReference>
<dbReference type="SUPFAM" id="SSF52266">
    <property type="entry name" value="SGNH hydrolase"/>
    <property type="match status" value="1"/>
</dbReference>
<reference evidence="3 4" key="1">
    <citation type="journal article" date="2005" name="DNA Res.">
        <title>Complete genome sequence of the facultative anaerobic magnetotactic bacterium Magnetospirillum sp. strain AMB-1.</title>
        <authorList>
            <person name="Matsunaga T."/>
            <person name="Okamura Y."/>
            <person name="Fukuda Y."/>
            <person name="Wahyudi A.T."/>
            <person name="Murase Y."/>
            <person name="Takeyama H."/>
        </authorList>
    </citation>
    <scope>NUCLEOTIDE SEQUENCE [LARGE SCALE GENOMIC DNA]</scope>
    <source>
        <strain evidence="4">ATCC 700264 / AMB-1</strain>
    </source>
</reference>
<dbReference type="InterPro" id="IPR051532">
    <property type="entry name" value="Ester_Hydrolysis_Enzymes"/>
</dbReference>
<evidence type="ECO:0000259" key="2">
    <source>
        <dbReference type="Pfam" id="PF13472"/>
    </source>
</evidence>
<dbReference type="HOGENOM" id="CLU_745570_0_0_5"/>
<sequence>MRQPHPAQFLLRRAEGIGMTGQFQGYRHVLQRRHGGNQMKALKDDADTVAAKARQPVLIHGAEILARHRHLARGGALQTGHHHQQGGLARARGTDHAQGLARRHLQVDAIENIDLARKARQVEMDGLQRNQGKAGDGALMHARATFLNGRGVLTSINRDRRAVLRYGAAALLVNALGGGAMAGTASGRRILALGDSLTAGYGLAPEEAFPAQLERVLRAEGRDVTVINAGVSGDTTAGGKARLDWALGAKPHLAILELGANDGLRGLDPKLTHANLDAILKRLTAAGIPVLLAGMLAPPNYGKAFEAEFKAVFARLAAEHDVVFYPFFLDGVAGDRGLCLPDGLHPNAKGVGVIVGRILPSVRRLLERGTP</sequence>
<dbReference type="KEGG" id="mag:amb4327"/>
<keyword evidence="4" id="KW-1185">Reference proteome</keyword>
<organism evidence="3 4">
    <name type="scientific">Paramagnetospirillum magneticum (strain ATCC 700264 / AMB-1)</name>
    <name type="common">Magnetospirillum magneticum</name>
    <dbReference type="NCBI Taxonomy" id="342108"/>
    <lineage>
        <taxon>Bacteria</taxon>
        <taxon>Pseudomonadati</taxon>
        <taxon>Pseudomonadota</taxon>
        <taxon>Alphaproteobacteria</taxon>
        <taxon>Rhodospirillales</taxon>
        <taxon>Magnetospirillaceae</taxon>
        <taxon>Paramagnetospirillum</taxon>
    </lineage>
</organism>
<dbReference type="Pfam" id="PF13472">
    <property type="entry name" value="Lipase_GDSL_2"/>
    <property type="match status" value="1"/>
</dbReference>
<dbReference type="Gene3D" id="3.40.50.1110">
    <property type="entry name" value="SGNH hydrolase"/>
    <property type="match status" value="1"/>
</dbReference>
<proteinExistence type="predicted"/>
<dbReference type="InterPro" id="IPR013830">
    <property type="entry name" value="SGNH_hydro"/>
</dbReference>
<dbReference type="GO" id="GO:0004622">
    <property type="term" value="F:phosphatidylcholine lysophospholipase activity"/>
    <property type="evidence" value="ECO:0007669"/>
    <property type="project" value="TreeGrafter"/>
</dbReference>
<name>Q2VZ44_PARM1</name>
<gene>
    <name evidence="3" type="ordered locus">amb4327</name>
</gene>
<accession>Q2VZ44</accession>
<protein>
    <submittedName>
        <fullName evidence="3">Lysophospholipase L1 and related esterase</fullName>
    </submittedName>
</protein>
<dbReference type="InterPro" id="IPR036514">
    <property type="entry name" value="SGNH_hydro_sf"/>
</dbReference>
<evidence type="ECO:0000313" key="3">
    <source>
        <dbReference type="EMBL" id="BAE53131.1"/>
    </source>
</evidence>
<dbReference type="CDD" id="cd01822">
    <property type="entry name" value="Lysophospholipase_L1_like"/>
    <property type="match status" value="1"/>
</dbReference>
<evidence type="ECO:0000256" key="1">
    <source>
        <dbReference type="SAM" id="MobiDB-lite"/>
    </source>
</evidence>